<dbReference type="PROSITE" id="PS50109">
    <property type="entry name" value="HIS_KIN"/>
    <property type="match status" value="1"/>
</dbReference>
<dbReference type="InterPro" id="IPR000700">
    <property type="entry name" value="PAS-assoc_C"/>
</dbReference>
<dbReference type="InterPro" id="IPR003594">
    <property type="entry name" value="HATPase_dom"/>
</dbReference>
<keyword evidence="6 17" id="KW-0597">Phosphoprotein</keyword>
<dbReference type="EMBL" id="VORB01000008">
    <property type="protein sequence ID" value="TXC77118.1"/>
    <property type="molecule type" value="Genomic_DNA"/>
</dbReference>
<dbReference type="InterPro" id="IPR036890">
    <property type="entry name" value="HATPase_C_sf"/>
</dbReference>
<keyword evidence="18" id="KW-0175">Coiled coil</keyword>
<comment type="subcellular location">
    <subcellularLocation>
        <location evidence="2">Cell inner membrane</location>
        <topology evidence="2">Multi-pass membrane protein</topology>
    </subcellularLocation>
</comment>
<organism evidence="24 25">
    <name type="scientific">Luteibaculum oceani</name>
    <dbReference type="NCBI Taxonomy" id="1294296"/>
    <lineage>
        <taxon>Bacteria</taxon>
        <taxon>Pseudomonadati</taxon>
        <taxon>Bacteroidota</taxon>
        <taxon>Flavobacteriia</taxon>
        <taxon>Flavobacteriales</taxon>
        <taxon>Luteibaculaceae</taxon>
        <taxon>Luteibaculum</taxon>
    </lineage>
</organism>
<feature type="domain" description="PAS" evidence="21">
    <location>
        <begin position="29"/>
        <end position="84"/>
    </location>
</feature>
<feature type="coiled-coil region" evidence="18">
    <location>
        <begin position="374"/>
        <end position="401"/>
    </location>
</feature>
<dbReference type="InterPro" id="IPR000014">
    <property type="entry name" value="PAS"/>
</dbReference>
<dbReference type="InterPro" id="IPR036097">
    <property type="entry name" value="HisK_dim/P_sf"/>
</dbReference>
<name>A0A5C6V1D1_9FLAO</name>
<dbReference type="SUPFAM" id="SSF55874">
    <property type="entry name" value="ATPase domain of HSP90 chaperone/DNA topoisomerase II/histidine kinase"/>
    <property type="match status" value="1"/>
</dbReference>
<evidence type="ECO:0000256" key="9">
    <source>
        <dbReference type="ARBA" id="ARBA00022741"/>
    </source>
</evidence>
<keyword evidence="9" id="KW-0547">Nucleotide-binding</keyword>
<dbReference type="Gene3D" id="1.10.287.130">
    <property type="match status" value="1"/>
</dbReference>
<evidence type="ECO:0000256" key="6">
    <source>
        <dbReference type="ARBA" id="ARBA00022553"/>
    </source>
</evidence>
<feature type="domain" description="Histidine kinase" evidence="19">
    <location>
        <begin position="530"/>
        <end position="751"/>
    </location>
</feature>
<keyword evidence="10" id="KW-0418">Kinase</keyword>
<evidence type="ECO:0000256" key="15">
    <source>
        <dbReference type="ARBA" id="ARBA00023306"/>
    </source>
</evidence>
<keyword evidence="15" id="KW-0131">Cell cycle</keyword>
<reference evidence="24 25" key="1">
    <citation type="submission" date="2019-08" db="EMBL/GenBank/DDBJ databases">
        <title>Genome of Luteibaculum oceani JCM 18817.</title>
        <authorList>
            <person name="Bowman J.P."/>
        </authorList>
    </citation>
    <scope>NUCLEOTIDE SEQUENCE [LARGE SCALE GENOMIC DNA]</scope>
    <source>
        <strain evidence="24 25">JCM 18817</strain>
    </source>
</reference>
<dbReference type="NCBIfam" id="TIGR00229">
    <property type="entry name" value="sensory_box"/>
    <property type="match status" value="2"/>
</dbReference>
<comment type="catalytic activity">
    <reaction evidence="1">
        <text>ATP + protein L-histidine = ADP + protein N-phospho-L-histidine.</text>
        <dbReference type="EC" id="2.7.13.3"/>
    </reaction>
</comment>
<dbReference type="RefSeq" id="WP_147015006.1">
    <property type="nucleotide sequence ID" value="NZ_VORB01000008.1"/>
</dbReference>
<dbReference type="PROSITE" id="PS50894">
    <property type="entry name" value="HPT"/>
    <property type="match status" value="1"/>
</dbReference>
<dbReference type="OrthoDB" id="9811889at2"/>
<dbReference type="Pfam" id="PF13426">
    <property type="entry name" value="PAS_9"/>
    <property type="match status" value="3"/>
</dbReference>
<dbReference type="CDD" id="cd00082">
    <property type="entry name" value="HisKA"/>
    <property type="match status" value="1"/>
</dbReference>
<dbReference type="SUPFAM" id="SSF47226">
    <property type="entry name" value="Histidine-containing phosphotransfer domain, HPT domain"/>
    <property type="match status" value="1"/>
</dbReference>
<dbReference type="PANTHER" id="PTHR43047">
    <property type="entry name" value="TWO-COMPONENT HISTIDINE PROTEIN KINASE"/>
    <property type="match status" value="1"/>
</dbReference>
<evidence type="ECO:0000256" key="10">
    <source>
        <dbReference type="ARBA" id="ARBA00022777"/>
    </source>
</evidence>
<dbReference type="FunFam" id="3.30.565.10:FF:000010">
    <property type="entry name" value="Sensor histidine kinase RcsC"/>
    <property type="match status" value="1"/>
</dbReference>
<dbReference type="PROSITE" id="PS50112">
    <property type="entry name" value="PAS"/>
    <property type="match status" value="1"/>
</dbReference>
<dbReference type="PROSITE" id="PS50110">
    <property type="entry name" value="RESPONSE_REGULATORY"/>
    <property type="match status" value="1"/>
</dbReference>
<dbReference type="SMART" id="SM00387">
    <property type="entry name" value="HATPase_c"/>
    <property type="match status" value="1"/>
</dbReference>
<evidence type="ECO:0000256" key="18">
    <source>
        <dbReference type="SAM" id="Coils"/>
    </source>
</evidence>
<feature type="domain" description="PAC" evidence="22">
    <location>
        <begin position="203"/>
        <end position="253"/>
    </location>
</feature>
<dbReference type="AlphaFoldDB" id="A0A5C6V1D1"/>
<dbReference type="FunFam" id="1.10.287.130:FF:000038">
    <property type="entry name" value="Sensory transduction histidine kinase"/>
    <property type="match status" value="1"/>
</dbReference>
<evidence type="ECO:0000256" key="5">
    <source>
        <dbReference type="ARBA" id="ARBA00022519"/>
    </source>
</evidence>
<dbReference type="Gene3D" id="1.20.120.160">
    <property type="entry name" value="HPT domain"/>
    <property type="match status" value="1"/>
</dbReference>
<dbReference type="SUPFAM" id="SSF47384">
    <property type="entry name" value="Homodimeric domain of signal transducing histidine kinase"/>
    <property type="match status" value="1"/>
</dbReference>
<gene>
    <name evidence="24" type="ORF">FRX97_09655</name>
</gene>
<dbReference type="CDD" id="cd16922">
    <property type="entry name" value="HATPase_EvgS-ArcB-TorS-like"/>
    <property type="match status" value="1"/>
</dbReference>
<keyword evidence="25" id="KW-1185">Reference proteome</keyword>
<dbReference type="PANTHER" id="PTHR43047:SF72">
    <property type="entry name" value="OSMOSENSING HISTIDINE PROTEIN KINASE SLN1"/>
    <property type="match status" value="1"/>
</dbReference>
<evidence type="ECO:0000259" key="23">
    <source>
        <dbReference type="PROSITE" id="PS50894"/>
    </source>
</evidence>
<evidence type="ECO:0000256" key="7">
    <source>
        <dbReference type="ARBA" id="ARBA00022679"/>
    </source>
</evidence>
<dbReference type="InterPro" id="IPR036641">
    <property type="entry name" value="HPT_dom_sf"/>
</dbReference>
<keyword evidence="5" id="KW-0997">Cell inner membrane</keyword>
<feature type="modified residue" description="Phosphohistidine" evidence="16">
    <location>
        <position position="972"/>
    </location>
</feature>
<dbReference type="GO" id="GO:0000155">
    <property type="term" value="F:phosphorelay sensor kinase activity"/>
    <property type="evidence" value="ECO:0007669"/>
    <property type="project" value="InterPro"/>
</dbReference>
<dbReference type="Pfam" id="PF00512">
    <property type="entry name" value="HisKA"/>
    <property type="match status" value="1"/>
</dbReference>
<feature type="domain" description="HPt" evidence="23">
    <location>
        <begin position="933"/>
        <end position="1028"/>
    </location>
</feature>
<dbReference type="SMART" id="SM00388">
    <property type="entry name" value="HisKA"/>
    <property type="match status" value="1"/>
</dbReference>
<keyword evidence="12" id="KW-1133">Transmembrane helix</keyword>
<keyword evidence="7" id="KW-0808">Transferase</keyword>
<dbReference type="Gene3D" id="3.40.50.2300">
    <property type="match status" value="1"/>
</dbReference>
<keyword evidence="13" id="KW-0902">Two-component regulatory system</keyword>
<accession>A0A5C6V1D1</accession>
<dbReference type="SMART" id="SM00091">
    <property type="entry name" value="PAS"/>
    <property type="match status" value="4"/>
</dbReference>
<dbReference type="Gene3D" id="3.30.565.10">
    <property type="entry name" value="Histidine kinase-like ATPase, C-terminal domain"/>
    <property type="match status" value="1"/>
</dbReference>
<evidence type="ECO:0000256" key="1">
    <source>
        <dbReference type="ARBA" id="ARBA00000085"/>
    </source>
</evidence>
<dbReference type="SMART" id="SM00448">
    <property type="entry name" value="REC"/>
    <property type="match status" value="1"/>
</dbReference>
<dbReference type="InterPro" id="IPR001789">
    <property type="entry name" value="Sig_transdc_resp-reg_receiver"/>
</dbReference>
<dbReference type="GO" id="GO:0005886">
    <property type="term" value="C:plasma membrane"/>
    <property type="evidence" value="ECO:0007669"/>
    <property type="project" value="UniProtKB-SubCell"/>
</dbReference>
<proteinExistence type="predicted"/>
<evidence type="ECO:0000256" key="11">
    <source>
        <dbReference type="ARBA" id="ARBA00022840"/>
    </source>
</evidence>
<dbReference type="GO" id="GO:0005524">
    <property type="term" value="F:ATP binding"/>
    <property type="evidence" value="ECO:0007669"/>
    <property type="project" value="UniProtKB-KW"/>
</dbReference>
<evidence type="ECO:0000256" key="4">
    <source>
        <dbReference type="ARBA" id="ARBA00022475"/>
    </source>
</evidence>
<dbReference type="InterPro" id="IPR035965">
    <property type="entry name" value="PAS-like_dom_sf"/>
</dbReference>
<evidence type="ECO:0000313" key="25">
    <source>
        <dbReference type="Proteomes" id="UP000321168"/>
    </source>
</evidence>
<dbReference type="Pfam" id="PF02518">
    <property type="entry name" value="HATPase_c"/>
    <property type="match status" value="1"/>
</dbReference>
<dbReference type="CDD" id="cd17546">
    <property type="entry name" value="REC_hyHK_CKI1_RcsC-like"/>
    <property type="match status" value="1"/>
</dbReference>
<evidence type="ECO:0000256" key="17">
    <source>
        <dbReference type="PROSITE-ProRule" id="PRU00169"/>
    </source>
</evidence>
<evidence type="ECO:0000259" key="20">
    <source>
        <dbReference type="PROSITE" id="PS50110"/>
    </source>
</evidence>
<evidence type="ECO:0000256" key="14">
    <source>
        <dbReference type="ARBA" id="ARBA00023136"/>
    </source>
</evidence>
<dbReference type="InterPro" id="IPR005467">
    <property type="entry name" value="His_kinase_dom"/>
</dbReference>
<evidence type="ECO:0000256" key="3">
    <source>
        <dbReference type="ARBA" id="ARBA00012438"/>
    </source>
</evidence>
<keyword evidence="14" id="KW-0472">Membrane</keyword>
<dbReference type="InterPro" id="IPR011006">
    <property type="entry name" value="CheY-like_superfamily"/>
</dbReference>
<feature type="coiled-coil region" evidence="18">
    <location>
        <begin position="503"/>
        <end position="530"/>
    </location>
</feature>
<dbReference type="InterPro" id="IPR004358">
    <property type="entry name" value="Sig_transdc_His_kin-like_C"/>
</dbReference>
<dbReference type="Proteomes" id="UP000321168">
    <property type="component" value="Unassembled WGS sequence"/>
</dbReference>
<evidence type="ECO:0000256" key="16">
    <source>
        <dbReference type="PROSITE-ProRule" id="PRU00110"/>
    </source>
</evidence>
<evidence type="ECO:0000256" key="2">
    <source>
        <dbReference type="ARBA" id="ARBA00004429"/>
    </source>
</evidence>
<evidence type="ECO:0000259" key="19">
    <source>
        <dbReference type="PROSITE" id="PS50109"/>
    </source>
</evidence>
<evidence type="ECO:0000256" key="13">
    <source>
        <dbReference type="ARBA" id="ARBA00023012"/>
    </source>
</evidence>
<keyword evidence="11" id="KW-0067">ATP-binding</keyword>
<dbReference type="SUPFAM" id="SSF52172">
    <property type="entry name" value="CheY-like"/>
    <property type="match status" value="1"/>
</dbReference>
<dbReference type="Pfam" id="PF00072">
    <property type="entry name" value="Response_reg"/>
    <property type="match status" value="1"/>
</dbReference>
<dbReference type="InterPro" id="IPR003661">
    <property type="entry name" value="HisK_dim/P_dom"/>
</dbReference>
<keyword evidence="8" id="KW-0812">Transmembrane</keyword>
<dbReference type="CDD" id="cd00130">
    <property type="entry name" value="PAS"/>
    <property type="match status" value="1"/>
</dbReference>
<dbReference type="EC" id="2.7.13.3" evidence="3"/>
<evidence type="ECO:0000259" key="22">
    <source>
        <dbReference type="PROSITE" id="PS50113"/>
    </source>
</evidence>
<dbReference type="SUPFAM" id="SSF55785">
    <property type="entry name" value="PYP-like sensor domain (PAS domain)"/>
    <property type="match status" value="4"/>
</dbReference>
<sequence length="1039" mass="118045">MNSLSLLNSLNSVEATAFMKLSLVSSDVYMILSKKGTILYGNKGFKKHLGYSKAEFLNKNIGEFLSPQDLNESEKDLHQELKERKYINDWRARVISNTQELIWFSFTAVCIEDNWFVTAKDINELIYFDHELIKERERFKFFTDSSFEGIALEIDGKIVDCNKMYTKIFDAEVSDIINKESNQFLILDPNEDWDSLFNNPSVTTYEVEAKTKHGKRIFIEVNRKSAFHKGARGKLVAVRDITQRKSLESELHQQNNLHNSILNSKHILFGVLDAEGKIIELSKGLSELLEVENHNALGKYLHQVLGTEIPEQIDPESNLQLIDGERIFFLKEDAHKFDCEIRVTNPDRKNIYLKLTLAHLGGKAAGQLVVIRDVTEQKESIVKLQQTQEELRNTIKSAKLAAWSYDFEKWTLKLTPESKNILDLEQLEMPFDVFLNKIHPEDIDHTAQEMTKALEGKEFSCDTRIVLDGKTNYIHLQGFASKREVNATNKPIIKGIFQDITERKLQEIELQEAKQQAEQHTRAKNLFLANMSHEIRTPLNSILGFSQILEQKIENPEAQKLLGSIKTSGDTLLKLINDILDLSKIESSKIDLHLEEFSIEKLIEYQNSLFKNIALEKNIYFNIENELNPSEVFKGDFYRINQVLMNLINNAIKFTPNGGVTLQIASQPTEGNLARLKFKIVDTGIGIDPKSQKQIFKTFEQANSEITKNFGGTGLGLAIVQGLVDLMNGEISLESEKGKGSTFFVDIQVEAIGSKIQKEKKILEQALNHIPPGIRILLAEDNTTNQLLMQEVFAQLNVDYQIANDGIEALEILKKNPKFDLGIFDIQMPRLDGTSAIKLIRSQPELYPQFPIIALTADATTQEKQAAFSNGFNGFLPKPFIIGDLVKCINQILTSPNNKLPKKESEKPNKELIALNWSWNLDMTYIEQVTQGNTEAIVKILGRCCDGLPEKIDQMEKALVKKDVKDIVDAAHAIKGQISLFISKGDQDRVADCYQKIRSFEQLNDENAIIIDTLASELKHLNNLLRAQLVNYEEKISHS</sequence>
<evidence type="ECO:0000256" key="8">
    <source>
        <dbReference type="ARBA" id="ARBA00022692"/>
    </source>
</evidence>
<dbReference type="PRINTS" id="PR00344">
    <property type="entry name" value="BCTRLSENSOR"/>
</dbReference>
<dbReference type="Gene3D" id="3.30.450.20">
    <property type="entry name" value="PAS domain"/>
    <property type="match status" value="4"/>
</dbReference>
<protein>
    <recommendedName>
        <fullName evidence="3">histidine kinase</fullName>
        <ecNumber evidence="3">2.7.13.3</ecNumber>
    </recommendedName>
</protein>
<comment type="caution">
    <text evidence="24">The sequence shown here is derived from an EMBL/GenBank/DDBJ whole genome shotgun (WGS) entry which is preliminary data.</text>
</comment>
<feature type="domain" description="Response regulatory" evidence="20">
    <location>
        <begin position="775"/>
        <end position="893"/>
    </location>
</feature>
<evidence type="ECO:0000313" key="24">
    <source>
        <dbReference type="EMBL" id="TXC77118.1"/>
    </source>
</evidence>
<evidence type="ECO:0000259" key="21">
    <source>
        <dbReference type="PROSITE" id="PS50112"/>
    </source>
</evidence>
<evidence type="ECO:0000256" key="12">
    <source>
        <dbReference type="ARBA" id="ARBA00022989"/>
    </source>
</evidence>
<keyword evidence="4" id="KW-1003">Cell membrane</keyword>
<dbReference type="InterPro" id="IPR008207">
    <property type="entry name" value="Sig_transdc_His_kin_Hpt_dom"/>
</dbReference>
<feature type="modified residue" description="4-aspartylphosphate" evidence="17">
    <location>
        <position position="825"/>
    </location>
</feature>
<dbReference type="GO" id="GO:0009927">
    <property type="term" value="F:histidine phosphotransfer kinase activity"/>
    <property type="evidence" value="ECO:0007669"/>
    <property type="project" value="TreeGrafter"/>
</dbReference>
<dbReference type="PROSITE" id="PS50113">
    <property type="entry name" value="PAC"/>
    <property type="match status" value="1"/>
</dbReference>